<dbReference type="Proteomes" id="UP001146067">
    <property type="component" value="Unassembled WGS sequence"/>
</dbReference>
<feature type="domain" description="Peptidase C14 caspase" evidence="1">
    <location>
        <begin position="7"/>
        <end position="224"/>
    </location>
</feature>
<sequence>MPEPRYRALLIGNAVFRRDPQNLPKLYGPRADVDALCEALADPESGMFAAEDVEPLIDRNLQNLREELHRFFIEDATRDDVLLLYYSGHGKLDIQGRLHLCTNDTRVSSLRVTALQYKEDVDALIKESPAAAAVTILDCCHSGAFRGGELKVKATGKGRCVITSAGSGELALDALGPKGTSPFTTALVAGLRFARAESQLTAQDLYRYLETELSPAGNSRPQFYFDGEGQIALARRQTVAVTAGRDLFNEYRVPLTQAASAAAVEPAAKSPSQRPANQGPIDVDLADSLAVQPFDSPLPEPRTHLWNILNEAAASTLPDSDQDLEKTEALCGIVRVAAKLDPKWPLAVVRRLSPGETLQSVVEAMITGLAEVDEGFAREYLDNLGLSNPEHAGEASLALIDTYPELEFLNSLDLSSPVHVGASLALIDSLAEHKQDEAKDLMREAIAMSLELREGSQAARALVRVMRMLAESSRGPHLGGRPRSVLHSAARAIAVPKQDIGGRLERALGDLVAREKDPARRASLLADIAIRLSQFNPELAHGYFRVNGRFLPRTAFDAVPTAEIVVVAAAMLGTDPKSTYRLFEIAELRCRTEEDWTEYFHALIQLLQTSPDPSPTMADHLVTAVERTIDSIPADECRHLRSAAANLVATAPASAGRLLRLDPDEDRMRMGLIETAKEAAGVDAVAARNMAVAAERLVLSILNESKQADGLVDLVEAFAAVDPEHALRLLRSLLEGSFPQSLALKRVSRVFTKVFPDRIEPLISEFASRSDSSMSYLYGGIAEIDPARAIQLAAPMPDSSYKESVFAQAAASMALSAPGEAAQIALGIGDSFTRAHTLKKLVDIIATNDPDEAAVLARRIPTEPNCESAPIRAERLAFEMAPGPERTQALLAVAKATMQRQS</sequence>
<dbReference type="AlphaFoldDB" id="A0A9X3PAA9"/>
<dbReference type="GO" id="GO:0004197">
    <property type="term" value="F:cysteine-type endopeptidase activity"/>
    <property type="evidence" value="ECO:0007669"/>
    <property type="project" value="InterPro"/>
</dbReference>
<reference evidence="2" key="1">
    <citation type="submission" date="2022-12" db="EMBL/GenBank/DDBJ databases">
        <title>Gycomyces niveus sp.nov.,a novel actinomycete isolated from soil in Shouguan.</title>
        <authorList>
            <person name="Yang X."/>
        </authorList>
    </citation>
    <scope>NUCLEOTIDE SEQUENCE</scope>
    <source>
        <strain evidence="2">NEAU-A15</strain>
    </source>
</reference>
<dbReference type="RefSeq" id="WP_270110425.1">
    <property type="nucleotide sequence ID" value="NZ_JAPZVP010000009.1"/>
</dbReference>
<gene>
    <name evidence="2" type="ORF">O1R50_12660</name>
</gene>
<keyword evidence="3" id="KW-1185">Reference proteome</keyword>
<evidence type="ECO:0000259" key="1">
    <source>
        <dbReference type="Pfam" id="PF00656"/>
    </source>
</evidence>
<comment type="caution">
    <text evidence="2">The sequence shown here is derived from an EMBL/GenBank/DDBJ whole genome shotgun (WGS) entry which is preliminary data.</text>
</comment>
<dbReference type="InterPro" id="IPR029030">
    <property type="entry name" value="Caspase-like_dom_sf"/>
</dbReference>
<dbReference type="GO" id="GO:0006508">
    <property type="term" value="P:proteolysis"/>
    <property type="evidence" value="ECO:0007669"/>
    <property type="project" value="InterPro"/>
</dbReference>
<dbReference type="Gene3D" id="3.40.50.1460">
    <property type="match status" value="1"/>
</dbReference>
<dbReference type="InterPro" id="IPR011600">
    <property type="entry name" value="Pept_C14_caspase"/>
</dbReference>
<dbReference type="SUPFAM" id="SSF52129">
    <property type="entry name" value="Caspase-like"/>
    <property type="match status" value="1"/>
</dbReference>
<evidence type="ECO:0000313" key="3">
    <source>
        <dbReference type="Proteomes" id="UP001146067"/>
    </source>
</evidence>
<proteinExistence type="predicted"/>
<protein>
    <submittedName>
        <fullName evidence="2">Caspase family protein</fullName>
    </submittedName>
</protein>
<dbReference type="Pfam" id="PF00656">
    <property type="entry name" value="Peptidase_C14"/>
    <property type="match status" value="1"/>
</dbReference>
<organism evidence="2 3">
    <name type="scientific">Glycomyces luteolus</name>
    <dbReference type="NCBI Taxonomy" id="2670330"/>
    <lineage>
        <taxon>Bacteria</taxon>
        <taxon>Bacillati</taxon>
        <taxon>Actinomycetota</taxon>
        <taxon>Actinomycetes</taxon>
        <taxon>Glycomycetales</taxon>
        <taxon>Glycomycetaceae</taxon>
        <taxon>Glycomyces</taxon>
    </lineage>
</organism>
<evidence type="ECO:0000313" key="2">
    <source>
        <dbReference type="EMBL" id="MDA1360481.1"/>
    </source>
</evidence>
<accession>A0A9X3PAA9</accession>
<dbReference type="NCBIfam" id="NF047832">
    <property type="entry name" value="caspase_w_EACC1"/>
    <property type="match status" value="1"/>
</dbReference>
<dbReference type="EMBL" id="JAPZVP010000009">
    <property type="protein sequence ID" value="MDA1360481.1"/>
    <property type="molecule type" value="Genomic_DNA"/>
</dbReference>
<name>A0A9X3PAA9_9ACTN</name>